<name>A0A6J5N152_9CAUD</name>
<sequence length="101" mass="11501">MNRPDPRDIRAIERQQQDQLVQDALAQGQHAADLAWLMSHEQGRRFMSRLFDMTGTERNSFTGSSTTFFNEGARSIGVALLSEVKAVAWGEYLAMLKEQRK</sequence>
<accession>A0A6J5N152</accession>
<gene>
    <name evidence="2" type="ORF">UFOVP555_19</name>
</gene>
<dbReference type="Pfam" id="PF25181">
    <property type="entry name" value="Phage_Bbp19"/>
    <property type="match status" value="1"/>
</dbReference>
<reference evidence="2" key="1">
    <citation type="submission" date="2020-04" db="EMBL/GenBank/DDBJ databases">
        <authorList>
            <person name="Chiriac C."/>
            <person name="Salcher M."/>
            <person name="Ghai R."/>
            <person name="Kavagutti S V."/>
        </authorList>
    </citation>
    <scope>NUCLEOTIDE SEQUENCE</scope>
</reference>
<dbReference type="EMBL" id="LR796526">
    <property type="protein sequence ID" value="CAB4149689.1"/>
    <property type="molecule type" value="Genomic_DNA"/>
</dbReference>
<feature type="domain" description="Bbp19-like phage" evidence="1">
    <location>
        <begin position="35"/>
        <end position="85"/>
    </location>
</feature>
<evidence type="ECO:0000259" key="1">
    <source>
        <dbReference type="Pfam" id="PF25181"/>
    </source>
</evidence>
<evidence type="ECO:0000313" key="2">
    <source>
        <dbReference type="EMBL" id="CAB4149689.1"/>
    </source>
</evidence>
<dbReference type="InterPro" id="IPR057447">
    <property type="entry name" value="Bbp19-like_phage"/>
</dbReference>
<proteinExistence type="predicted"/>
<protein>
    <recommendedName>
        <fullName evidence="1">Bbp19-like phage domain-containing protein</fullName>
    </recommendedName>
</protein>
<organism evidence="2">
    <name type="scientific">uncultured Caudovirales phage</name>
    <dbReference type="NCBI Taxonomy" id="2100421"/>
    <lineage>
        <taxon>Viruses</taxon>
        <taxon>Duplodnaviria</taxon>
        <taxon>Heunggongvirae</taxon>
        <taxon>Uroviricota</taxon>
        <taxon>Caudoviricetes</taxon>
        <taxon>Peduoviridae</taxon>
        <taxon>Maltschvirus</taxon>
        <taxon>Maltschvirus maltsch</taxon>
    </lineage>
</organism>